<dbReference type="PANTHER" id="PTHR33116">
    <property type="entry name" value="REVERSE TRANSCRIPTASE ZINC-BINDING DOMAIN-CONTAINING PROTEIN-RELATED-RELATED"/>
    <property type="match status" value="1"/>
</dbReference>
<dbReference type="GO" id="GO:0003964">
    <property type="term" value="F:RNA-directed DNA polymerase activity"/>
    <property type="evidence" value="ECO:0007669"/>
    <property type="project" value="UniProtKB-KW"/>
</dbReference>
<dbReference type="Pfam" id="PF13966">
    <property type="entry name" value="zf-RVT"/>
    <property type="match status" value="1"/>
</dbReference>
<dbReference type="InterPro" id="IPR026960">
    <property type="entry name" value="RVT-Znf"/>
</dbReference>
<dbReference type="EMBL" id="BQNB010012159">
    <property type="protein sequence ID" value="GJS99976.1"/>
    <property type="molecule type" value="Genomic_DNA"/>
</dbReference>
<dbReference type="Proteomes" id="UP001151760">
    <property type="component" value="Unassembled WGS sequence"/>
</dbReference>
<dbReference type="PANTHER" id="PTHR33116:SF78">
    <property type="entry name" value="OS12G0587133 PROTEIN"/>
    <property type="match status" value="1"/>
</dbReference>
<comment type="caution">
    <text evidence="2">The sequence shown here is derived from an EMBL/GenBank/DDBJ whole genome shotgun (WGS) entry which is preliminary data.</text>
</comment>
<sequence length="212" mass="24763">MLLKWRWRLLSSSGSLWVKVVKSIHGNEAGIDLGGCQTNGLWASIVDGPYSVSNIRKHIDDVMLPNNLPCTRWFKVIPKKINIFMWRFFMDRLPHRLNLSKRGLDIESILCPSCNRHVESDNHVFFSCDAALSIWRLVRVWCNSTFPVLNSCEDWDSWFCAWHALKASKDRAYAIYAASCWLIWRFCNNVTFNSQSMRKCDIFDNIRLFSFS</sequence>
<keyword evidence="2" id="KW-0695">RNA-directed DNA polymerase</keyword>
<accession>A0ABQ5AEE9</accession>
<reference evidence="2" key="2">
    <citation type="submission" date="2022-01" db="EMBL/GenBank/DDBJ databases">
        <authorList>
            <person name="Yamashiro T."/>
            <person name="Shiraishi A."/>
            <person name="Satake H."/>
            <person name="Nakayama K."/>
        </authorList>
    </citation>
    <scope>NUCLEOTIDE SEQUENCE</scope>
</reference>
<keyword evidence="2" id="KW-0808">Transferase</keyword>
<name>A0ABQ5AEE9_9ASTR</name>
<protein>
    <submittedName>
        <fullName evidence="2">RNA-directed DNA polymerase, eukaryota</fullName>
    </submittedName>
</protein>
<organism evidence="2 3">
    <name type="scientific">Tanacetum coccineum</name>
    <dbReference type="NCBI Taxonomy" id="301880"/>
    <lineage>
        <taxon>Eukaryota</taxon>
        <taxon>Viridiplantae</taxon>
        <taxon>Streptophyta</taxon>
        <taxon>Embryophyta</taxon>
        <taxon>Tracheophyta</taxon>
        <taxon>Spermatophyta</taxon>
        <taxon>Magnoliopsida</taxon>
        <taxon>eudicotyledons</taxon>
        <taxon>Gunneridae</taxon>
        <taxon>Pentapetalae</taxon>
        <taxon>asterids</taxon>
        <taxon>campanulids</taxon>
        <taxon>Asterales</taxon>
        <taxon>Asteraceae</taxon>
        <taxon>Asteroideae</taxon>
        <taxon>Anthemideae</taxon>
        <taxon>Anthemidinae</taxon>
        <taxon>Tanacetum</taxon>
    </lineage>
</organism>
<evidence type="ECO:0000313" key="2">
    <source>
        <dbReference type="EMBL" id="GJS99976.1"/>
    </source>
</evidence>
<evidence type="ECO:0000313" key="3">
    <source>
        <dbReference type="Proteomes" id="UP001151760"/>
    </source>
</evidence>
<gene>
    <name evidence="2" type="ORF">Tco_0821146</name>
</gene>
<proteinExistence type="predicted"/>
<reference evidence="2" key="1">
    <citation type="journal article" date="2022" name="Int. J. Mol. Sci.">
        <title>Draft Genome of Tanacetum Coccineum: Genomic Comparison of Closely Related Tanacetum-Family Plants.</title>
        <authorList>
            <person name="Yamashiro T."/>
            <person name="Shiraishi A."/>
            <person name="Nakayama K."/>
            <person name="Satake H."/>
        </authorList>
    </citation>
    <scope>NUCLEOTIDE SEQUENCE</scope>
</reference>
<feature type="domain" description="Reverse transcriptase zinc-binding" evidence="1">
    <location>
        <begin position="66"/>
        <end position="135"/>
    </location>
</feature>
<evidence type="ECO:0000259" key="1">
    <source>
        <dbReference type="Pfam" id="PF13966"/>
    </source>
</evidence>
<keyword evidence="2" id="KW-0548">Nucleotidyltransferase</keyword>
<keyword evidence="3" id="KW-1185">Reference proteome</keyword>